<sequence length="96" mass="10664">MNAPIQSPKRQDSTSSISSSSSHMSTNQMMAPPQPNGQQPPSTEAFLRDFTLVAEAAKRAQMARILFVHAKRESESDRAFPIVPGSFFSNWLRPPF</sequence>
<keyword evidence="3" id="KW-1185">Reference proteome</keyword>
<dbReference type="Proteomes" id="UP001244207">
    <property type="component" value="Unassembled WGS sequence"/>
</dbReference>
<reference evidence="2" key="1">
    <citation type="submission" date="2021-12" db="EMBL/GenBank/DDBJ databases">
        <title>Comparative genomics, transcriptomics and evolutionary studies reveal genomic signatures of adaptation to plant cell wall in hemibiotrophic fungi.</title>
        <authorList>
            <consortium name="DOE Joint Genome Institute"/>
            <person name="Baroncelli R."/>
            <person name="Diaz J.F."/>
            <person name="Benocci T."/>
            <person name="Peng M."/>
            <person name="Battaglia E."/>
            <person name="Haridas S."/>
            <person name="Andreopoulos W."/>
            <person name="Labutti K."/>
            <person name="Pangilinan J."/>
            <person name="Floch G.L."/>
            <person name="Makela M.R."/>
            <person name="Henrissat B."/>
            <person name="Grigoriev I.V."/>
            <person name="Crouch J.A."/>
            <person name="De Vries R.P."/>
            <person name="Sukno S.A."/>
            <person name="Thon M.R."/>
        </authorList>
    </citation>
    <scope>NUCLEOTIDE SEQUENCE</scope>
    <source>
        <strain evidence="2">CBS 112980</strain>
    </source>
</reference>
<evidence type="ECO:0000256" key="1">
    <source>
        <dbReference type="SAM" id="MobiDB-lite"/>
    </source>
</evidence>
<accession>A0AAD9D2W7</accession>
<feature type="region of interest" description="Disordered" evidence="1">
    <location>
        <begin position="1"/>
        <end position="43"/>
    </location>
</feature>
<dbReference type="GeneID" id="85397242"/>
<comment type="caution">
    <text evidence="2">The sequence shown here is derived from an EMBL/GenBank/DDBJ whole genome shotgun (WGS) entry which is preliminary data.</text>
</comment>
<evidence type="ECO:0000313" key="2">
    <source>
        <dbReference type="EMBL" id="KAK1731080.1"/>
    </source>
</evidence>
<evidence type="ECO:0000313" key="3">
    <source>
        <dbReference type="Proteomes" id="UP001244207"/>
    </source>
</evidence>
<dbReference type="EMBL" id="JAHMHS010000004">
    <property type="protein sequence ID" value="KAK1731080.1"/>
    <property type="molecule type" value="Genomic_DNA"/>
</dbReference>
<protein>
    <submittedName>
        <fullName evidence="2">Uncharacterized protein</fullName>
    </submittedName>
</protein>
<proteinExistence type="predicted"/>
<organism evidence="2 3">
    <name type="scientific">Glomerella acutata</name>
    <name type="common">Colletotrichum acutatum</name>
    <dbReference type="NCBI Taxonomy" id="27357"/>
    <lineage>
        <taxon>Eukaryota</taxon>
        <taxon>Fungi</taxon>
        <taxon>Dikarya</taxon>
        <taxon>Ascomycota</taxon>
        <taxon>Pezizomycotina</taxon>
        <taxon>Sordariomycetes</taxon>
        <taxon>Hypocreomycetidae</taxon>
        <taxon>Glomerellales</taxon>
        <taxon>Glomerellaceae</taxon>
        <taxon>Colletotrichum</taxon>
        <taxon>Colletotrichum acutatum species complex</taxon>
    </lineage>
</organism>
<dbReference type="RefSeq" id="XP_060371135.1">
    <property type="nucleotide sequence ID" value="XM_060513344.1"/>
</dbReference>
<dbReference type="AlphaFoldDB" id="A0AAD9D2W7"/>
<gene>
    <name evidence="2" type="ORF">BDZ83DRAFT_746932</name>
</gene>
<feature type="compositionally biased region" description="Low complexity" evidence="1">
    <location>
        <begin position="13"/>
        <end position="25"/>
    </location>
</feature>
<name>A0AAD9D2W7_GLOAC</name>